<feature type="signal peptide" evidence="5">
    <location>
        <begin position="1"/>
        <end position="24"/>
    </location>
</feature>
<name>E0W5A2_PHYSO</name>
<evidence type="ECO:0000313" key="8">
    <source>
        <dbReference type="EMBL" id="AEK80665.1"/>
    </source>
</evidence>
<evidence type="ECO:0000313" key="6">
    <source>
        <dbReference type="EMBL" id="AEK80663.1"/>
    </source>
</evidence>
<evidence type="ECO:0000256" key="3">
    <source>
        <dbReference type="ARBA" id="ARBA00022525"/>
    </source>
</evidence>
<dbReference type="VEuPathDB" id="FungiDB:PHYSODRAFT_286323"/>
<keyword evidence="3 5" id="KW-0964">Secreted</keyword>
<evidence type="ECO:0000256" key="4">
    <source>
        <dbReference type="ARBA" id="ARBA00022729"/>
    </source>
</evidence>
<organism evidence="6">
    <name type="scientific">Phytophthora sojae</name>
    <name type="common">Soybean stem and root rot agent</name>
    <name type="synonym">Phytophthora megasperma f. sp. glycines</name>
    <dbReference type="NCBI Taxonomy" id="67593"/>
    <lineage>
        <taxon>Eukaryota</taxon>
        <taxon>Sar</taxon>
        <taxon>Stramenopiles</taxon>
        <taxon>Oomycota</taxon>
        <taxon>Peronosporomycetes</taxon>
        <taxon>Peronosporales</taxon>
        <taxon>Peronosporaceae</taxon>
        <taxon>Phytophthora</taxon>
    </lineage>
</organism>
<evidence type="ECO:0000256" key="2">
    <source>
        <dbReference type="ARBA" id="ARBA00010400"/>
    </source>
</evidence>
<keyword evidence="4 5" id="KW-0732">Signal</keyword>
<dbReference type="EMBL" id="JN253850">
    <property type="protein sequence ID" value="AEK80663.1"/>
    <property type="molecule type" value="Genomic_DNA"/>
</dbReference>
<comment type="similarity">
    <text evidence="2 5">Belongs to the RxLR effector family.</text>
</comment>
<comment type="function">
    <text evidence="5">Effector that suppresses plant defense responses during pathogen infection.</text>
</comment>
<comment type="subcellular location">
    <subcellularLocation>
        <location evidence="1 5">Secreted</location>
    </subcellularLocation>
</comment>
<dbReference type="EMBL" id="JN253851">
    <property type="protein sequence ID" value="AEK80664.1"/>
    <property type="molecule type" value="Genomic_DNA"/>
</dbReference>
<dbReference type="KEGG" id="psoj:PHYSODRAFT_286323"/>
<dbReference type="PROSITE" id="PS51257">
    <property type="entry name" value="PROKAR_LIPOPROTEIN"/>
    <property type="match status" value="1"/>
</dbReference>
<comment type="domain">
    <text evidence="5">The RxLR-dEER motif acts to carry the protein into the host cell cytoplasm through binding to cell surface phosphatidylinositol-3-phosphate.</text>
</comment>
<gene>
    <name evidence="6" type="primary">Avh</name>
</gene>
<evidence type="ECO:0000313" key="7">
    <source>
        <dbReference type="EMBL" id="AEK80664.1"/>
    </source>
</evidence>
<reference evidence="6" key="1">
    <citation type="journal article" date="2011" name="Plant Cell">
        <title>Transcriptional programming and functional interactions within the Phytophthora sojae RXLR effector repertoire.</title>
        <authorList>
            <person name="Wang Q."/>
            <person name="Han C."/>
            <person name="Ferreira A.O."/>
            <person name="Yu X."/>
            <person name="Ye W."/>
            <person name="Tripathy S."/>
            <person name="Kale S.D."/>
            <person name="Gu B."/>
            <person name="Sheng Y."/>
            <person name="Sui Y."/>
            <person name="Wang X."/>
            <person name="Zhang Z."/>
            <person name="Cheng B."/>
            <person name="Dong S."/>
            <person name="Shan W."/>
            <person name="Zheng X."/>
            <person name="Dou D."/>
            <person name="Tyler B.M."/>
            <person name="Wang Y."/>
        </authorList>
    </citation>
    <scope>NUCLEOTIDE SEQUENCE</scope>
    <source>
        <strain evidence="6">P7064</strain>
        <strain evidence="7">P7074</strain>
        <strain evidence="8">P7076</strain>
    </source>
</reference>
<sequence>MRLTEFSLLLVAILMACCATLASSTNAITALGSRPNIAPAGAGGSVQRSLRRSNSTVRIEGDTDEERGVWTRLKGMAKKLSFGSKRLQKSSSALKTSENAIVQQAEAVLMR</sequence>
<dbReference type="Pfam" id="PF16810">
    <property type="entry name" value="RXLR"/>
    <property type="match status" value="1"/>
</dbReference>
<dbReference type="AlphaFoldDB" id="E0W5A2"/>
<accession>E0W5A2</accession>
<dbReference type="RefSeq" id="XP_009529193.1">
    <property type="nucleotide sequence ID" value="XM_009530898.1"/>
</dbReference>
<dbReference type="EMBL" id="JN253852">
    <property type="protein sequence ID" value="AEK80665.1"/>
    <property type="molecule type" value="Genomic_DNA"/>
</dbReference>
<evidence type="ECO:0000256" key="1">
    <source>
        <dbReference type="ARBA" id="ARBA00004613"/>
    </source>
</evidence>
<dbReference type="InterPro" id="IPR031825">
    <property type="entry name" value="RXLR"/>
</dbReference>
<proteinExistence type="inferred from homology"/>
<evidence type="ECO:0000256" key="5">
    <source>
        <dbReference type="RuleBase" id="RU367124"/>
    </source>
</evidence>
<protein>
    <recommendedName>
        <fullName evidence="5">RxLR effector protein</fullName>
    </recommendedName>
</protein>
<feature type="chain" id="PRO_5007653125" description="RxLR effector protein" evidence="5">
    <location>
        <begin position="25"/>
        <end position="111"/>
    </location>
</feature>